<dbReference type="STRING" id="1114924.SAMN05216258_102518"/>
<evidence type="ECO:0000313" key="4">
    <source>
        <dbReference type="EMBL" id="SFH84608.1"/>
    </source>
</evidence>
<dbReference type="InterPro" id="IPR002933">
    <property type="entry name" value="Peptidase_M20"/>
</dbReference>
<dbReference type="RefSeq" id="WP_092858639.1">
    <property type="nucleotide sequence ID" value="NZ_FOQH01000002.1"/>
</dbReference>
<name>A0A1I3DDH9_9RHOB</name>
<dbReference type="PANTHER" id="PTHR43270:SF12">
    <property type="entry name" value="SUCCINYL-DIAMINOPIMELATE DESUCCINYLASE"/>
    <property type="match status" value="1"/>
</dbReference>
<protein>
    <submittedName>
        <fullName evidence="4">Acetylornithine deacetylase/Succinyl-diaminopimelate desuccinylase</fullName>
    </submittedName>
</protein>
<keyword evidence="1" id="KW-0645">Protease</keyword>
<dbReference type="InterPro" id="IPR051458">
    <property type="entry name" value="Cyt/Met_Dipeptidase"/>
</dbReference>
<accession>A0A1I3DDH9</accession>
<dbReference type="AlphaFoldDB" id="A0A1I3DDH9"/>
<evidence type="ECO:0000313" key="5">
    <source>
        <dbReference type="Proteomes" id="UP000199377"/>
    </source>
</evidence>
<organism evidence="4 5">
    <name type="scientific">Albimonas pacifica</name>
    <dbReference type="NCBI Taxonomy" id="1114924"/>
    <lineage>
        <taxon>Bacteria</taxon>
        <taxon>Pseudomonadati</taxon>
        <taxon>Pseudomonadota</taxon>
        <taxon>Alphaproteobacteria</taxon>
        <taxon>Rhodobacterales</taxon>
        <taxon>Paracoccaceae</taxon>
        <taxon>Albimonas</taxon>
    </lineage>
</organism>
<keyword evidence="2" id="KW-0479">Metal-binding</keyword>
<dbReference type="NCBIfam" id="NF005478">
    <property type="entry name" value="PRK07079.1"/>
    <property type="match status" value="1"/>
</dbReference>
<dbReference type="GO" id="GO:0046872">
    <property type="term" value="F:metal ion binding"/>
    <property type="evidence" value="ECO:0007669"/>
    <property type="project" value="UniProtKB-KW"/>
</dbReference>
<evidence type="ECO:0000256" key="1">
    <source>
        <dbReference type="ARBA" id="ARBA00022670"/>
    </source>
</evidence>
<dbReference type="Pfam" id="PF01546">
    <property type="entry name" value="Peptidase_M20"/>
    <property type="match status" value="1"/>
</dbReference>
<keyword evidence="3" id="KW-0378">Hydrolase</keyword>
<sequence length="469" mass="50159">MSRDDAIATAQAYFDAGGFEADLARLVAIPSESQTPQGLPHCRRYLDEAMAPAFAALGFETRIFENPVPGCGPVLLATRIEDPARPTVLGYGHGDVVRGMEDRWTRGAGPWRTAREGDRLYGRGTADNKSQHWINLKALEATAAARGGRLGFNVKWIVETGEENGSKGLGEVIASDPEAFRADVFIASDGPRTTAARPTVSLGARGGLNFDLVCRLREGAHHSGNWGGALADPAAILSHAIACIVSPTGRIEVEAWRPEPPSNLVRALLADVEIEPGPDGPRPDPDWGEPGFSPAENVYAWNSFAVLAMLAGAPESPVNAIQPEARAHCQLRYIAGTDTDDILPGLRRHLDAHGFAAVAVEQAPEENRGGFEASRTDPDHPWAIFVRRSLERTAGAAPAVIPQMGGSICNELFTDLLGLPAIWIPHSYTACSQHAPDEHVLLLLCREALGLMAGLWWDLGEEGPPTADG</sequence>
<dbReference type="OrthoDB" id="9761532at2"/>
<dbReference type="GO" id="GO:0008233">
    <property type="term" value="F:peptidase activity"/>
    <property type="evidence" value="ECO:0007669"/>
    <property type="project" value="UniProtKB-KW"/>
</dbReference>
<dbReference type="PANTHER" id="PTHR43270">
    <property type="entry name" value="BETA-ALA-HIS DIPEPTIDASE"/>
    <property type="match status" value="1"/>
</dbReference>
<reference evidence="4 5" key="1">
    <citation type="submission" date="2016-10" db="EMBL/GenBank/DDBJ databases">
        <authorList>
            <person name="de Groot N.N."/>
        </authorList>
    </citation>
    <scope>NUCLEOTIDE SEQUENCE [LARGE SCALE GENOMIC DNA]</scope>
    <source>
        <strain evidence="4 5">CGMCC 1.11030</strain>
    </source>
</reference>
<dbReference type="SUPFAM" id="SSF53187">
    <property type="entry name" value="Zn-dependent exopeptidases"/>
    <property type="match status" value="1"/>
</dbReference>
<keyword evidence="5" id="KW-1185">Reference proteome</keyword>
<dbReference type="Gene3D" id="3.40.630.10">
    <property type="entry name" value="Zn peptidases"/>
    <property type="match status" value="1"/>
</dbReference>
<dbReference type="GO" id="GO:0006508">
    <property type="term" value="P:proteolysis"/>
    <property type="evidence" value="ECO:0007669"/>
    <property type="project" value="UniProtKB-KW"/>
</dbReference>
<gene>
    <name evidence="4" type="ORF">SAMN05216258_102518</name>
</gene>
<proteinExistence type="predicted"/>
<dbReference type="Gene3D" id="3.30.70.360">
    <property type="match status" value="1"/>
</dbReference>
<evidence type="ECO:0000256" key="3">
    <source>
        <dbReference type="ARBA" id="ARBA00022801"/>
    </source>
</evidence>
<evidence type="ECO:0000256" key="2">
    <source>
        <dbReference type="ARBA" id="ARBA00022723"/>
    </source>
</evidence>
<dbReference type="Proteomes" id="UP000199377">
    <property type="component" value="Unassembled WGS sequence"/>
</dbReference>
<dbReference type="EMBL" id="FOQH01000002">
    <property type="protein sequence ID" value="SFH84608.1"/>
    <property type="molecule type" value="Genomic_DNA"/>
</dbReference>